<comment type="caution">
    <text evidence="1">The sequence shown here is derived from an EMBL/GenBank/DDBJ whole genome shotgun (WGS) entry which is preliminary data.</text>
</comment>
<feature type="non-terminal residue" evidence="1">
    <location>
        <position position="1"/>
    </location>
</feature>
<accession>A0ABP0SRJ7</accession>
<name>A0ABP0SRJ7_9DINO</name>
<reference evidence="1 2" key="1">
    <citation type="submission" date="2024-02" db="EMBL/GenBank/DDBJ databases">
        <authorList>
            <person name="Chen Y."/>
            <person name="Shah S."/>
            <person name="Dougan E. K."/>
            <person name="Thang M."/>
            <person name="Chan C."/>
        </authorList>
    </citation>
    <scope>NUCLEOTIDE SEQUENCE [LARGE SCALE GENOMIC DNA]</scope>
</reference>
<dbReference type="EMBL" id="CAXAMM010044522">
    <property type="protein sequence ID" value="CAK9115026.1"/>
    <property type="molecule type" value="Genomic_DNA"/>
</dbReference>
<protein>
    <recommendedName>
        <fullName evidence="3">Nuclear-interacting partner of ALK/Rsm1-like C-terminal domain-containing protein</fullName>
    </recommendedName>
</protein>
<proteinExistence type="predicted"/>
<organism evidence="1 2">
    <name type="scientific">Durusdinium trenchii</name>
    <dbReference type="NCBI Taxonomy" id="1381693"/>
    <lineage>
        <taxon>Eukaryota</taxon>
        <taxon>Sar</taxon>
        <taxon>Alveolata</taxon>
        <taxon>Dinophyceae</taxon>
        <taxon>Suessiales</taxon>
        <taxon>Symbiodiniaceae</taxon>
        <taxon>Durusdinium</taxon>
    </lineage>
</organism>
<dbReference type="Proteomes" id="UP001642464">
    <property type="component" value="Unassembled WGS sequence"/>
</dbReference>
<evidence type="ECO:0000313" key="1">
    <source>
        <dbReference type="EMBL" id="CAK9115026.1"/>
    </source>
</evidence>
<sequence length="239" mass="26335">HLCTEELKIRYLKGCWLANGLPMADVSGASHEILEKGHNSFCPWRSVEVKNDPQWYSDKELAADVEKRRTGLLALAELPVVSESGQEATDPAHALAAAGWEAIGRSEDHDFFRCYICLRTHIVQAFSHGPHGPPEELPPAKKRKLEAPSSWTPEIRATSPAAAVVREAERGWFDPHAMHHYYCPLFCHPEEELGISAARMLKATQSASVADGTSRSAAEKAESLLRGLQVILPKNGDQP</sequence>
<keyword evidence="2" id="KW-1185">Reference proteome</keyword>
<evidence type="ECO:0008006" key="3">
    <source>
        <dbReference type="Google" id="ProtNLM"/>
    </source>
</evidence>
<evidence type="ECO:0000313" key="2">
    <source>
        <dbReference type="Proteomes" id="UP001642464"/>
    </source>
</evidence>
<gene>
    <name evidence="1" type="ORF">SCF082_LOCUS53258</name>
</gene>